<dbReference type="PANTHER" id="PTHR11772">
    <property type="entry name" value="ASPARAGINE SYNTHETASE"/>
    <property type="match status" value="1"/>
</dbReference>
<proteinExistence type="predicted"/>
<dbReference type="InterPro" id="IPR029055">
    <property type="entry name" value="Ntn_hydrolases_N"/>
</dbReference>
<dbReference type="InterPro" id="IPR001962">
    <property type="entry name" value="Asn_synthase"/>
</dbReference>
<evidence type="ECO:0000256" key="2">
    <source>
        <dbReference type="ARBA" id="ARBA00012737"/>
    </source>
</evidence>
<organism evidence="11">
    <name type="scientific">viral metagenome</name>
    <dbReference type="NCBI Taxonomy" id="1070528"/>
    <lineage>
        <taxon>unclassified sequences</taxon>
        <taxon>metagenomes</taxon>
        <taxon>organismal metagenomes</taxon>
    </lineage>
</organism>
<feature type="domain" description="Glutamine amidotransferase type-2" evidence="10">
    <location>
        <begin position="2"/>
        <end position="197"/>
    </location>
</feature>
<protein>
    <recommendedName>
        <fullName evidence="2">asparagine synthase (glutamine-hydrolyzing)</fullName>
        <ecNumber evidence="2">6.3.5.4</ecNumber>
    </recommendedName>
    <alternativeName>
        <fullName evidence="8">Glutamine-dependent asparagine synthetase</fullName>
    </alternativeName>
</protein>
<dbReference type="PROSITE" id="PS51278">
    <property type="entry name" value="GATASE_TYPE_2"/>
    <property type="match status" value="1"/>
</dbReference>
<dbReference type="Gene3D" id="3.40.50.620">
    <property type="entry name" value="HUPs"/>
    <property type="match status" value="1"/>
</dbReference>
<dbReference type="InterPro" id="IPR017932">
    <property type="entry name" value="GATase_2_dom"/>
</dbReference>
<dbReference type="InterPro" id="IPR050795">
    <property type="entry name" value="Asn_Synthetase"/>
</dbReference>
<evidence type="ECO:0000256" key="3">
    <source>
        <dbReference type="ARBA" id="ARBA00022598"/>
    </source>
</evidence>
<evidence type="ECO:0000256" key="8">
    <source>
        <dbReference type="ARBA" id="ARBA00030234"/>
    </source>
</evidence>
<comment type="catalytic activity">
    <reaction evidence="9">
        <text>L-aspartate + L-glutamine + ATP + H2O = L-asparagine + L-glutamate + AMP + diphosphate + H(+)</text>
        <dbReference type="Rhea" id="RHEA:12228"/>
        <dbReference type="ChEBI" id="CHEBI:15377"/>
        <dbReference type="ChEBI" id="CHEBI:15378"/>
        <dbReference type="ChEBI" id="CHEBI:29985"/>
        <dbReference type="ChEBI" id="CHEBI:29991"/>
        <dbReference type="ChEBI" id="CHEBI:30616"/>
        <dbReference type="ChEBI" id="CHEBI:33019"/>
        <dbReference type="ChEBI" id="CHEBI:58048"/>
        <dbReference type="ChEBI" id="CHEBI:58359"/>
        <dbReference type="ChEBI" id="CHEBI:456215"/>
        <dbReference type="EC" id="6.3.5.4"/>
    </reaction>
</comment>
<evidence type="ECO:0000256" key="5">
    <source>
        <dbReference type="ARBA" id="ARBA00022741"/>
    </source>
</evidence>
<keyword evidence="7" id="KW-0061">Asparagine biosynthesis</keyword>
<dbReference type="SUPFAM" id="SSF56235">
    <property type="entry name" value="N-terminal nucleophile aminohydrolases (Ntn hydrolases)"/>
    <property type="match status" value="1"/>
</dbReference>
<evidence type="ECO:0000313" key="11">
    <source>
        <dbReference type="EMBL" id="QHT14721.1"/>
    </source>
</evidence>
<comment type="pathway">
    <text evidence="1">Amino-acid biosynthesis; L-asparagine biosynthesis; L-asparagine from L-aspartate (L-Gln route): step 1/1.</text>
</comment>
<sequence>MCGIWALANLAGKQDQVVSWFKDFMELVHRGPDNSYFETYQNVMVGFHRLAIMDDTFHANQPFILEDDKRTIVFLCNGEIYNFKDLIEEYGLPPSKNDCMTIPELYMQLASNKKEYEFASVIRSRVKGEFAFLLFEFDRLKNLKNIIACRDEIGIRPLYTNEEDNLIFFTSELKGALSYKGKMTEFPPGTMKIYRMNELGRTDTYSISCETLKPSTGTSSLYDTSNIVHDPSVYLNNVRRAVMNSVRRRLASDKPLAFLLSGGVDSSLVAALSAKMLGKPIRTFCCGMREGTDLQYARMVAKHIGSNHTEVFFTPQEGLDAIRDVIRTTETWDTTTIRASVGQYLVCKWIGTQTDCKVVMVGEGPDEVCSSYLFNWYAPNGEALDKAAKDYVSNIHYYDVKRADRCIARWGLEGRVPLLDPEFIRDYWAIPGNQRMPTYKNMEKWWLREAFAGTGVLPDAVLWRKKEAFSDGVSGEKSWFQIIQEWVDPQVLDEEMAGAALTYPYCSPTTKEAFLYRKIFCEIFGDHRQEIIPGYWQPKWSANGKEVVGYIDPSARVLGVYSQSAV</sequence>
<keyword evidence="3" id="KW-0436">Ligase</keyword>
<dbReference type="AlphaFoldDB" id="A0A6C0DE79"/>
<dbReference type="GO" id="GO:0005829">
    <property type="term" value="C:cytosol"/>
    <property type="evidence" value="ECO:0007669"/>
    <property type="project" value="TreeGrafter"/>
</dbReference>
<name>A0A6C0DE79_9ZZZZ</name>
<evidence type="ECO:0000256" key="4">
    <source>
        <dbReference type="ARBA" id="ARBA00022605"/>
    </source>
</evidence>
<evidence type="ECO:0000256" key="6">
    <source>
        <dbReference type="ARBA" id="ARBA00022840"/>
    </source>
</evidence>
<evidence type="ECO:0000256" key="9">
    <source>
        <dbReference type="ARBA" id="ARBA00048741"/>
    </source>
</evidence>
<keyword evidence="4" id="KW-0028">Amino-acid biosynthesis</keyword>
<dbReference type="EC" id="6.3.5.4" evidence="2"/>
<accession>A0A6C0DE79</accession>
<dbReference type="SUPFAM" id="SSF52402">
    <property type="entry name" value="Adenine nucleotide alpha hydrolases-like"/>
    <property type="match status" value="1"/>
</dbReference>
<evidence type="ECO:0000256" key="1">
    <source>
        <dbReference type="ARBA" id="ARBA00005187"/>
    </source>
</evidence>
<dbReference type="InterPro" id="IPR014729">
    <property type="entry name" value="Rossmann-like_a/b/a_fold"/>
</dbReference>
<dbReference type="GO" id="GO:0004066">
    <property type="term" value="F:asparagine synthase (glutamine-hydrolyzing) activity"/>
    <property type="evidence" value="ECO:0007669"/>
    <property type="project" value="UniProtKB-EC"/>
</dbReference>
<reference evidence="11" key="1">
    <citation type="journal article" date="2020" name="Nature">
        <title>Giant virus diversity and host interactions through global metagenomics.</title>
        <authorList>
            <person name="Schulz F."/>
            <person name="Roux S."/>
            <person name="Paez-Espino D."/>
            <person name="Jungbluth S."/>
            <person name="Walsh D.A."/>
            <person name="Denef V.J."/>
            <person name="McMahon K.D."/>
            <person name="Konstantinidis K.T."/>
            <person name="Eloe-Fadrosh E.A."/>
            <person name="Kyrpides N.C."/>
            <person name="Woyke T."/>
        </authorList>
    </citation>
    <scope>NUCLEOTIDE SEQUENCE</scope>
    <source>
        <strain evidence="11">GVMAG-M-3300023174-141</strain>
    </source>
</reference>
<dbReference type="EMBL" id="MN739588">
    <property type="protein sequence ID" value="QHT14721.1"/>
    <property type="molecule type" value="Genomic_DNA"/>
</dbReference>
<dbReference type="PANTHER" id="PTHR11772:SF23">
    <property type="entry name" value="ASPARAGINE SYNTHETASE [GLUTAMINE-HYDROLYZING]"/>
    <property type="match status" value="1"/>
</dbReference>
<dbReference type="InterPro" id="IPR006426">
    <property type="entry name" value="Asn_synth_AEB"/>
</dbReference>
<dbReference type="Pfam" id="PF13537">
    <property type="entry name" value="GATase_7"/>
    <property type="match status" value="1"/>
</dbReference>
<keyword evidence="6" id="KW-0067">ATP-binding</keyword>
<dbReference type="GO" id="GO:0006529">
    <property type="term" value="P:asparagine biosynthetic process"/>
    <property type="evidence" value="ECO:0007669"/>
    <property type="project" value="UniProtKB-KW"/>
</dbReference>
<evidence type="ECO:0000259" key="10">
    <source>
        <dbReference type="PROSITE" id="PS51278"/>
    </source>
</evidence>
<dbReference type="PIRSF" id="PIRSF001589">
    <property type="entry name" value="Asn_synthetase_glu-h"/>
    <property type="match status" value="1"/>
</dbReference>
<dbReference type="CDD" id="cd01991">
    <property type="entry name" value="Asn_synthase_B_C"/>
    <property type="match status" value="1"/>
</dbReference>
<dbReference type="Pfam" id="PF00733">
    <property type="entry name" value="Asn_synthase"/>
    <property type="match status" value="2"/>
</dbReference>
<keyword evidence="5" id="KW-0547">Nucleotide-binding</keyword>
<dbReference type="GO" id="GO:0005524">
    <property type="term" value="F:ATP binding"/>
    <property type="evidence" value="ECO:0007669"/>
    <property type="project" value="UniProtKB-KW"/>
</dbReference>
<evidence type="ECO:0000256" key="7">
    <source>
        <dbReference type="ARBA" id="ARBA00022888"/>
    </source>
</evidence>
<dbReference type="Gene3D" id="3.60.20.10">
    <property type="entry name" value="Glutamine Phosphoribosylpyrophosphate, subunit 1, domain 1"/>
    <property type="match status" value="1"/>
</dbReference>